<reference evidence="1 2" key="1">
    <citation type="submission" date="2024-07" db="EMBL/GenBank/DDBJ databases">
        <title>Uliginosibacterium flavum JJ3220;KACC:17644.</title>
        <authorList>
            <person name="Kim M.K."/>
        </authorList>
    </citation>
    <scope>NUCLEOTIDE SEQUENCE [LARGE SCALE GENOMIC DNA]</scope>
    <source>
        <strain evidence="1 2">KACC:17644</strain>
    </source>
</reference>
<proteinExistence type="predicted"/>
<name>A0ABV2TI13_9RHOO</name>
<dbReference type="RefSeq" id="WP_354599639.1">
    <property type="nucleotide sequence ID" value="NZ_JBEWZI010000002.1"/>
</dbReference>
<evidence type="ECO:0000313" key="1">
    <source>
        <dbReference type="EMBL" id="MET7013185.1"/>
    </source>
</evidence>
<keyword evidence="2" id="KW-1185">Reference proteome</keyword>
<sequence>MLDGTREGERRETIDELSDLLVVVQEMGRRLADESHGDSYAKVRELNEILHQARNQLNKIKDDTGG</sequence>
<organism evidence="1 2">
    <name type="scientific">Uliginosibacterium flavum</name>
    <dbReference type="NCBI Taxonomy" id="1396831"/>
    <lineage>
        <taxon>Bacteria</taxon>
        <taxon>Pseudomonadati</taxon>
        <taxon>Pseudomonadota</taxon>
        <taxon>Betaproteobacteria</taxon>
        <taxon>Rhodocyclales</taxon>
        <taxon>Zoogloeaceae</taxon>
        <taxon>Uliginosibacterium</taxon>
    </lineage>
</organism>
<gene>
    <name evidence="1" type="ORF">ABXR19_03220</name>
</gene>
<accession>A0ABV2TI13</accession>
<comment type="caution">
    <text evidence="1">The sequence shown here is derived from an EMBL/GenBank/DDBJ whole genome shotgun (WGS) entry which is preliminary data.</text>
</comment>
<evidence type="ECO:0000313" key="2">
    <source>
        <dbReference type="Proteomes" id="UP001549691"/>
    </source>
</evidence>
<dbReference type="Proteomes" id="UP001549691">
    <property type="component" value="Unassembled WGS sequence"/>
</dbReference>
<dbReference type="EMBL" id="JBEWZI010000002">
    <property type="protein sequence ID" value="MET7013185.1"/>
    <property type="molecule type" value="Genomic_DNA"/>
</dbReference>
<protein>
    <submittedName>
        <fullName evidence="1">Uncharacterized protein</fullName>
    </submittedName>
</protein>